<dbReference type="SUPFAM" id="SSF53474">
    <property type="entry name" value="alpha/beta-Hydrolases"/>
    <property type="match status" value="1"/>
</dbReference>
<feature type="domain" description="Carboxylesterase type B" evidence="5">
    <location>
        <begin position="335"/>
        <end position="438"/>
    </location>
</feature>
<keyword evidence="2 3" id="KW-0378">Hydrolase</keyword>
<accession>A0ABR5J146</accession>
<gene>
    <name evidence="6" type="ORF">ADK38_27400</name>
</gene>
<sequence length="448" mass="46917">MEDRPVVTTDRGRVRGVVEGAVAAFRGIPYAASPVGKLRFAPPRPHEGWSETRDAARSGPSVPQNASRLEAVMGKRVPNWAEADSLNLNVWTPARLLSESERDGRRPVLLWFHGGGFTSGSGGWDWYDGGRLAALGDIVVVTANYRLGPLGYLHLPEPGTDNVGVRDQAAVLRWVHANAEAFGGDPGAITVGGQSAGAYASLALALVPETRPLIRRVIAQSGPWGMEPQDPDKARDHTAALVRLLGVDSAPNPGDALRELPVERLLAAYAQLSADLAVSGHIDPPLFPVLGGAGMPSSPLPQAVANGDLGETGLLIGTVKDEMTAFVGAGPHAQPLTDTVMRTPTLEIAAARAEQGAPPYVYEFDRESPDNSGLGATHCSELPFLFGTFDAFAASPMLGHPTPSDRTLSTAFASAFAAFVATGSPTGEGLAPWEAYGTGEGDGVKRFG</sequence>
<protein>
    <recommendedName>
        <fullName evidence="3">Carboxylic ester hydrolase</fullName>
        <ecNumber evidence="3">3.1.1.-</ecNumber>
    </recommendedName>
</protein>
<dbReference type="InterPro" id="IPR050654">
    <property type="entry name" value="AChE-related_enzymes"/>
</dbReference>
<evidence type="ECO:0000313" key="7">
    <source>
        <dbReference type="Proteomes" id="UP000037020"/>
    </source>
</evidence>
<dbReference type="PANTHER" id="PTHR43918">
    <property type="entry name" value="ACETYLCHOLINESTERASE"/>
    <property type="match status" value="1"/>
</dbReference>
<keyword evidence="7" id="KW-1185">Reference proteome</keyword>
<feature type="compositionally biased region" description="Basic and acidic residues" evidence="4">
    <location>
        <begin position="44"/>
        <end position="56"/>
    </location>
</feature>
<evidence type="ECO:0000313" key="6">
    <source>
        <dbReference type="EMBL" id="KOG87089.1"/>
    </source>
</evidence>
<comment type="similarity">
    <text evidence="1 3">Belongs to the type-B carboxylesterase/lipase family.</text>
</comment>
<dbReference type="EMBL" id="LGUT01002440">
    <property type="protein sequence ID" value="KOG87089.1"/>
    <property type="molecule type" value="Genomic_DNA"/>
</dbReference>
<name>A0ABR5J146_9ACTN</name>
<feature type="domain" description="Carboxylesterase type B" evidence="5">
    <location>
        <begin position="4"/>
        <end position="328"/>
    </location>
</feature>
<reference evidence="6 7" key="1">
    <citation type="submission" date="2015-07" db="EMBL/GenBank/DDBJ databases">
        <authorList>
            <person name="Ju K.-S."/>
            <person name="Doroghazi J.R."/>
            <person name="Metcalf W.W."/>
        </authorList>
    </citation>
    <scope>NUCLEOTIDE SEQUENCE [LARGE SCALE GENOMIC DNA]</scope>
    <source>
        <strain evidence="6 7">NRRL B-3589</strain>
    </source>
</reference>
<dbReference type="InterPro" id="IPR029058">
    <property type="entry name" value="AB_hydrolase_fold"/>
</dbReference>
<dbReference type="InterPro" id="IPR019826">
    <property type="entry name" value="Carboxylesterase_B_AS"/>
</dbReference>
<evidence type="ECO:0000256" key="1">
    <source>
        <dbReference type="ARBA" id="ARBA00005964"/>
    </source>
</evidence>
<organism evidence="6 7">
    <name type="scientific">Streptomyces varsoviensis</name>
    <dbReference type="NCBI Taxonomy" id="67373"/>
    <lineage>
        <taxon>Bacteria</taxon>
        <taxon>Bacillati</taxon>
        <taxon>Actinomycetota</taxon>
        <taxon>Actinomycetes</taxon>
        <taxon>Kitasatosporales</taxon>
        <taxon>Streptomycetaceae</taxon>
        <taxon>Streptomyces</taxon>
    </lineage>
</organism>
<proteinExistence type="inferred from homology"/>
<evidence type="ECO:0000256" key="4">
    <source>
        <dbReference type="SAM" id="MobiDB-lite"/>
    </source>
</evidence>
<dbReference type="InterPro" id="IPR002018">
    <property type="entry name" value="CarbesteraseB"/>
</dbReference>
<evidence type="ECO:0000259" key="5">
    <source>
        <dbReference type="Pfam" id="PF00135"/>
    </source>
</evidence>
<dbReference type="Proteomes" id="UP000037020">
    <property type="component" value="Unassembled WGS sequence"/>
</dbReference>
<dbReference type="Gene3D" id="3.40.50.1820">
    <property type="entry name" value="alpha/beta hydrolase"/>
    <property type="match status" value="2"/>
</dbReference>
<feature type="region of interest" description="Disordered" evidence="4">
    <location>
        <begin position="42"/>
        <end position="64"/>
    </location>
</feature>
<comment type="caution">
    <text evidence="6">The sequence shown here is derived from an EMBL/GenBank/DDBJ whole genome shotgun (WGS) entry which is preliminary data.</text>
</comment>
<dbReference type="Pfam" id="PF00135">
    <property type="entry name" value="COesterase"/>
    <property type="match status" value="2"/>
</dbReference>
<evidence type="ECO:0000256" key="2">
    <source>
        <dbReference type="ARBA" id="ARBA00022801"/>
    </source>
</evidence>
<dbReference type="PANTHER" id="PTHR43918:SF4">
    <property type="entry name" value="CARBOXYLIC ESTER HYDROLASE"/>
    <property type="match status" value="1"/>
</dbReference>
<dbReference type="EC" id="3.1.1.-" evidence="3"/>
<dbReference type="PROSITE" id="PS00122">
    <property type="entry name" value="CARBOXYLESTERASE_B_1"/>
    <property type="match status" value="1"/>
</dbReference>
<evidence type="ECO:0000256" key="3">
    <source>
        <dbReference type="RuleBase" id="RU361235"/>
    </source>
</evidence>